<gene>
    <name evidence="2" type="ORF">DHEL01_v203863</name>
</gene>
<dbReference type="InParanoid" id="A0A2P5I5G6"/>
<proteinExistence type="predicted"/>
<dbReference type="AlphaFoldDB" id="A0A2P5I5G6"/>
<reference evidence="2" key="1">
    <citation type="submission" date="2017-09" db="EMBL/GenBank/DDBJ databases">
        <title>Polyketide synthases of a Diaporthe helianthi virulent isolate.</title>
        <authorList>
            <person name="Baroncelli R."/>
        </authorList>
    </citation>
    <scope>NUCLEOTIDE SEQUENCE [LARGE SCALE GENOMIC DNA]</scope>
    <source>
        <strain evidence="2">7/96</strain>
    </source>
</reference>
<keyword evidence="1" id="KW-0732">Signal</keyword>
<organism evidence="2 3">
    <name type="scientific">Diaporthe helianthi</name>
    <dbReference type="NCBI Taxonomy" id="158607"/>
    <lineage>
        <taxon>Eukaryota</taxon>
        <taxon>Fungi</taxon>
        <taxon>Dikarya</taxon>
        <taxon>Ascomycota</taxon>
        <taxon>Pezizomycotina</taxon>
        <taxon>Sordariomycetes</taxon>
        <taxon>Sordariomycetidae</taxon>
        <taxon>Diaporthales</taxon>
        <taxon>Diaporthaceae</taxon>
        <taxon>Diaporthe</taxon>
    </lineage>
</organism>
<evidence type="ECO:0008006" key="4">
    <source>
        <dbReference type="Google" id="ProtNLM"/>
    </source>
</evidence>
<dbReference type="Proteomes" id="UP000094444">
    <property type="component" value="Unassembled WGS sequence"/>
</dbReference>
<sequence length="221" mass="24308">MKYIMLLLSALMGIMLSSALPVNDDTFNPLANATIVDIKWIVPISANRTDTVFGTIEDVARHLSVVAPERFAADKNSIYDGVTTAPLPDHADISHSTRDDSDGMYDAGEYSCGVYDPARGRPIKEGIDMLRKVTGQPVLDPNTCSRVSCSWNSAILWCNFSDHPLTLDGFGRIADGAKDLMNSCAFIPDDSNTNDFFFSGNQVFGKEHVNEWWTTVMQNSC</sequence>
<evidence type="ECO:0000313" key="3">
    <source>
        <dbReference type="Proteomes" id="UP000094444"/>
    </source>
</evidence>
<dbReference type="EMBL" id="MAVT02000244">
    <property type="protein sequence ID" value="POS77745.1"/>
    <property type="molecule type" value="Genomic_DNA"/>
</dbReference>
<evidence type="ECO:0000313" key="2">
    <source>
        <dbReference type="EMBL" id="POS77745.1"/>
    </source>
</evidence>
<feature type="chain" id="PRO_5015158988" description="Secreted protein" evidence="1">
    <location>
        <begin position="20"/>
        <end position="221"/>
    </location>
</feature>
<feature type="signal peptide" evidence="1">
    <location>
        <begin position="1"/>
        <end position="19"/>
    </location>
</feature>
<dbReference type="PANTHER" id="PTHR35605:SF1">
    <property type="entry name" value="ECP2 EFFECTOR PROTEIN DOMAIN-CONTAINING PROTEIN-RELATED"/>
    <property type="match status" value="1"/>
</dbReference>
<comment type="caution">
    <text evidence="2">The sequence shown here is derived from an EMBL/GenBank/DDBJ whole genome shotgun (WGS) entry which is preliminary data.</text>
</comment>
<accession>A0A2P5I5G6</accession>
<dbReference type="STRING" id="158607.A0A2P5I5G6"/>
<dbReference type="OrthoDB" id="3552888at2759"/>
<dbReference type="PANTHER" id="PTHR35605">
    <property type="entry name" value="ECP2 EFFECTOR PROTEIN DOMAIN-CONTAINING PROTEIN-RELATED"/>
    <property type="match status" value="1"/>
</dbReference>
<keyword evidence="3" id="KW-1185">Reference proteome</keyword>
<name>A0A2P5I5G6_DIAHE</name>
<evidence type="ECO:0000256" key="1">
    <source>
        <dbReference type="SAM" id="SignalP"/>
    </source>
</evidence>
<protein>
    <recommendedName>
        <fullName evidence="4">Secreted protein</fullName>
    </recommendedName>
</protein>